<dbReference type="Pfam" id="PF00482">
    <property type="entry name" value="T2SSF"/>
    <property type="match status" value="2"/>
</dbReference>
<dbReference type="Proteomes" id="UP000468717">
    <property type="component" value="Unassembled WGS sequence"/>
</dbReference>
<evidence type="ECO:0000256" key="3">
    <source>
        <dbReference type="ARBA" id="ARBA00022475"/>
    </source>
</evidence>
<evidence type="ECO:0000256" key="7">
    <source>
        <dbReference type="ARBA" id="ARBA00023136"/>
    </source>
</evidence>
<accession>A0A6I1I4A7</accession>
<name>A0A6I1I4A7_9BURK</name>
<keyword evidence="4" id="KW-0997">Cell inner membrane</keyword>
<dbReference type="RefSeq" id="WP_152283769.1">
    <property type="nucleotide sequence ID" value="NZ_WFLI01000023.1"/>
</dbReference>
<evidence type="ECO:0000256" key="6">
    <source>
        <dbReference type="ARBA" id="ARBA00022989"/>
    </source>
</evidence>
<evidence type="ECO:0000256" key="2">
    <source>
        <dbReference type="ARBA" id="ARBA00005745"/>
    </source>
</evidence>
<protein>
    <submittedName>
        <fullName evidence="10">Type II secretion system F family protein</fullName>
    </submittedName>
</protein>
<keyword evidence="11" id="KW-1185">Reference proteome</keyword>
<dbReference type="AlphaFoldDB" id="A0A6I1I4A7"/>
<feature type="domain" description="Type II secretion system protein GspF" evidence="9">
    <location>
        <begin position="268"/>
        <end position="390"/>
    </location>
</feature>
<dbReference type="GO" id="GO:0015628">
    <property type="term" value="P:protein secretion by the type II secretion system"/>
    <property type="evidence" value="ECO:0007669"/>
    <property type="project" value="TreeGrafter"/>
</dbReference>
<dbReference type="FunFam" id="1.20.81.30:FF:000001">
    <property type="entry name" value="Type II secretion system protein F"/>
    <property type="match status" value="2"/>
</dbReference>
<dbReference type="PRINTS" id="PR00812">
    <property type="entry name" value="BCTERIALGSPF"/>
</dbReference>
<evidence type="ECO:0000259" key="9">
    <source>
        <dbReference type="Pfam" id="PF00482"/>
    </source>
</evidence>
<sequence>MAAERRFAWKGTDRHGKAVDGVLRAADAADAGTALRRQGILATRVQAARAAPGKAITRKDIALFTRQLSTMMAAGVPLLHAFDIAGKGHAKPAVTELMRDLRHAIEAGSSLQQAFRQFPLLFDELYCNLLAAGEQAGIVQDLLARLATHQEKAIALRRQVRGALMYPLVIVLVAIVVTAIIMSVVVPAFRQVYDSFGAPLPLPTLVVMGLSAFFVHYWLALLAALVLAGVLLRLAWRRWPALRRTAQLQALRLPLFGPLLRKAAIARWTRTLAAMFAAGVPLLDSLSLVGAAAGHPLYQEATTRIEREIRAGGSLALAMEHSAVFPPLLTQLALIGEESGALDAMLSRAADIIEGEVEATVAILASLLEPALMVVLGVLVGSLVIALYLPIFKLGAVI</sequence>
<evidence type="ECO:0000256" key="4">
    <source>
        <dbReference type="ARBA" id="ARBA00022519"/>
    </source>
</evidence>
<comment type="subcellular location">
    <subcellularLocation>
        <location evidence="1">Cell inner membrane</location>
        <topology evidence="1">Multi-pass membrane protein</topology>
    </subcellularLocation>
</comment>
<organism evidence="10 11">
    <name type="scientific">Janthinobacterium violaceinigrum</name>
    <dbReference type="NCBI Taxonomy" id="2654252"/>
    <lineage>
        <taxon>Bacteria</taxon>
        <taxon>Pseudomonadati</taxon>
        <taxon>Pseudomonadota</taxon>
        <taxon>Betaproteobacteria</taxon>
        <taxon>Burkholderiales</taxon>
        <taxon>Oxalobacteraceae</taxon>
        <taxon>Janthinobacterium</taxon>
    </lineage>
</organism>
<dbReference type="InterPro" id="IPR018076">
    <property type="entry name" value="T2SS_GspF_dom"/>
</dbReference>
<feature type="domain" description="Type II secretion system protein GspF" evidence="9">
    <location>
        <begin position="64"/>
        <end position="187"/>
    </location>
</feature>
<comment type="caution">
    <text evidence="10">The sequence shown here is derived from an EMBL/GenBank/DDBJ whole genome shotgun (WGS) entry which is preliminary data.</text>
</comment>
<keyword evidence="5 8" id="KW-0812">Transmembrane</keyword>
<dbReference type="EMBL" id="WFLI01000023">
    <property type="protein sequence ID" value="KAB8063316.1"/>
    <property type="molecule type" value="Genomic_DNA"/>
</dbReference>
<evidence type="ECO:0000313" key="11">
    <source>
        <dbReference type="Proteomes" id="UP000468717"/>
    </source>
</evidence>
<dbReference type="PANTHER" id="PTHR30012">
    <property type="entry name" value="GENERAL SECRETION PATHWAY PROTEIN"/>
    <property type="match status" value="1"/>
</dbReference>
<keyword evidence="6 8" id="KW-1133">Transmembrane helix</keyword>
<evidence type="ECO:0000256" key="8">
    <source>
        <dbReference type="SAM" id="Phobius"/>
    </source>
</evidence>
<feature type="transmembrane region" description="Helical" evidence="8">
    <location>
        <begin position="371"/>
        <end position="392"/>
    </location>
</feature>
<dbReference type="PANTHER" id="PTHR30012:SF7">
    <property type="entry name" value="PROTEIN TRANSPORT PROTEIN HOFC HOMOLOG"/>
    <property type="match status" value="1"/>
</dbReference>
<comment type="similarity">
    <text evidence="2">Belongs to the GSP F family.</text>
</comment>
<keyword evidence="3" id="KW-1003">Cell membrane</keyword>
<dbReference type="GO" id="GO:0005886">
    <property type="term" value="C:plasma membrane"/>
    <property type="evidence" value="ECO:0007669"/>
    <property type="project" value="UniProtKB-SubCell"/>
</dbReference>
<evidence type="ECO:0000256" key="1">
    <source>
        <dbReference type="ARBA" id="ARBA00004429"/>
    </source>
</evidence>
<feature type="transmembrane region" description="Helical" evidence="8">
    <location>
        <begin position="206"/>
        <end position="234"/>
    </location>
</feature>
<evidence type="ECO:0000313" key="10">
    <source>
        <dbReference type="EMBL" id="KAB8063316.1"/>
    </source>
</evidence>
<evidence type="ECO:0000256" key="5">
    <source>
        <dbReference type="ARBA" id="ARBA00022692"/>
    </source>
</evidence>
<dbReference type="InterPro" id="IPR003004">
    <property type="entry name" value="GspF/PilC"/>
</dbReference>
<reference evidence="10 11" key="1">
    <citation type="submission" date="2019-10" db="EMBL/GenBank/DDBJ databases">
        <title>Three novel species isolated from a subtropical stream in China.</title>
        <authorList>
            <person name="Lu H."/>
        </authorList>
    </citation>
    <scope>NUCLEOTIDE SEQUENCE [LARGE SCALE GENOMIC DNA]</scope>
    <source>
        <strain evidence="10 11">FT13W</strain>
    </source>
</reference>
<dbReference type="InterPro" id="IPR042094">
    <property type="entry name" value="T2SS_GspF_sf"/>
</dbReference>
<keyword evidence="7 8" id="KW-0472">Membrane</keyword>
<feature type="transmembrane region" description="Helical" evidence="8">
    <location>
        <begin position="164"/>
        <end position="186"/>
    </location>
</feature>
<proteinExistence type="inferred from homology"/>
<dbReference type="Gene3D" id="1.20.81.30">
    <property type="entry name" value="Type II secretion system (T2SS), domain F"/>
    <property type="match status" value="2"/>
</dbReference>
<gene>
    <name evidence="10" type="ORF">GCN75_18605</name>
</gene>
<feature type="transmembrane region" description="Helical" evidence="8">
    <location>
        <begin position="271"/>
        <end position="293"/>
    </location>
</feature>